<evidence type="ECO:0000256" key="1">
    <source>
        <dbReference type="SAM" id="Phobius"/>
    </source>
</evidence>
<dbReference type="EMBL" id="CP022356">
    <property type="protein sequence ID" value="ASK79068.1"/>
    <property type="molecule type" value="Genomic_DNA"/>
</dbReference>
<feature type="transmembrane region" description="Helical" evidence="1">
    <location>
        <begin position="57"/>
        <end position="75"/>
    </location>
</feature>
<sequence>MQLIAHILIIMMMISIIILFKYQKKIKHSKIFRLLVSLPFLGYFVVSLLVMDFEHQLFYLSISLTFILIFMFFSIRKKKIQKRNKLNREKLKARI</sequence>
<protein>
    <submittedName>
        <fullName evidence="2">Uncharacterized protein</fullName>
    </submittedName>
</protein>
<feature type="transmembrane region" description="Helical" evidence="1">
    <location>
        <begin position="34"/>
        <end position="51"/>
    </location>
</feature>
<name>A0A220VF80_9GAMM</name>
<evidence type="ECO:0000313" key="3">
    <source>
        <dbReference type="Proteomes" id="UP000242175"/>
    </source>
</evidence>
<feature type="transmembrane region" description="Helical" evidence="1">
    <location>
        <begin position="6"/>
        <end position="22"/>
    </location>
</feature>
<organism evidence="2 3">
    <name type="scientific">Paraphotobacterium marinum</name>
    <dbReference type="NCBI Taxonomy" id="1755811"/>
    <lineage>
        <taxon>Bacteria</taxon>
        <taxon>Pseudomonadati</taxon>
        <taxon>Pseudomonadota</taxon>
        <taxon>Gammaproteobacteria</taxon>
        <taxon>Vibrionales</taxon>
        <taxon>Vibrionaceae</taxon>
        <taxon>Paraphotobacterium</taxon>
    </lineage>
</organism>
<accession>A0A220VF80</accession>
<reference evidence="2 3" key="1">
    <citation type="journal article" date="2016" name="Int. J. Syst. Evol. Microbiol.">
        <title>Paraphotobacterium marinum gen. nov., sp. nov., a member of the family Vibrionaceae, isolated from surface seawater.</title>
        <authorList>
            <person name="Huang Z."/>
            <person name="Dong C."/>
            <person name="Shao Z."/>
        </authorList>
    </citation>
    <scope>NUCLEOTIDE SEQUENCE [LARGE SCALE GENOMIC DNA]</scope>
    <source>
        <strain evidence="2 3">NSCS20N07D</strain>
    </source>
</reference>
<keyword evidence="1" id="KW-0472">Membrane</keyword>
<keyword evidence="3" id="KW-1185">Reference proteome</keyword>
<dbReference type="Proteomes" id="UP000242175">
    <property type="component" value="Chromosome small"/>
</dbReference>
<dbReference type="KEGG" id="pmai:CF386_08340"/>
<keyword evidence="1" id="KW-0812">Transmembrane</keyword>
<dbReference type="AlphaFoldDB" id="A0A220VF80"/>
<dbReference type="RefSeq" id="WP_089073976.1">
    <property type="nucleotide sequence ID" value="NZ_CP022356.1"/>
</dbReference>
<gene>
    <name evidence="2" type="ORF">CF386_08340</name>
</gene>
<evidence type="ECO:0000313" key="2">
    <source>
        <dbReference type="EMBL" id="ASK79068.1"/>
    </source>
</evidence>
<keyword evidence="1" id="KW-1133">Transmembrane helix</keyword>
<proteinExistence type="predicted"/>